<evidence type="ECO:0008006" key="4">
    <source>
        <dbReference type="Google" id="ProtNLM"/>
    </source>
</evidence>
<organism evidence="3">
    <name type="scientific">Craspedostauros australis</name>
    <dbReference type="NCBI Taxonomy" id="1486917"/>
    <lineage>
        <taxon>Eukaryota</taxon>
        <taxon>Sar</taxon>
        <taxon>Stramenopiles</taxon>
        <taxon>Ochrophyta</taxon>
        <taxon>Bacillariophyta</taxon>
        <taxon>Bacillariophyceae</taxon>
        <taxon>Bacillariophycidae</taxon>
        <taxon>Naviculales</taxon>
        <taxon>Naviculaceae</taxon>
        <taxon>Craspedostauros</taxon>
    </lineage>
</organism>
<evidence type="ECO:0000256" key="1">
    <source>
        <dbReference type="SAM" id="Phobius"/>
    </source>
</evidence>
<dbReference type="EMBL" id="HBEF01013989">
    <property type="protein sequence ID" value="CAD8336631.1"/>
    <property type="molecule type" value="Transcribed_RNA"/>
</dbReference>
<keyword evidence="1" id="KW-0472">Membrane</keyword>
<reference evidence="3" key="1">
    <citation type="submission" date="2021-01" db="EMBL/GenBank/DDBJ databases">
        <authorList>
            <person name="Corre E."/>
            <person name="Pelletier E."/>
            <person name="Niang G."/>
            <person name="Scheremetjew M."/>
            <person name="Finn R."/>
            <person name="Kale V."/>
            <person name="Holt S."/>
            <person name="Cochrane G."/>
            <person name="Meng A."/>
            <person name="Brown T."/>
            <person name="Cohen L."/>
        </authorList>
    </citation>
    <scope>NUCLEOTIDE SEQUENCE</scope>
    <source>
        <strain evidence="3">CCMP3328</strain>
    </source>
</reference>
<dbReference type="AlphaFoldDB" id="A0A7R9WW61"/>
<sequence>MNRMQCMMVLAATLMAQCHAVYLSIDSYQCSGNLELASLSIQCGRGDCDFGTSSIKLTGSVNVDEEMSEPLYVTIAAYIPNVLSSTFFADVAYPCDTLTTSEDFGYTCPDAGLYNFTLYYEPPEYGSTAWWSSGQITLSADFQDKQGGQSICDVTLTPTNSYTMSMKGDYTTMTMSVASLTALGMIAYFGRKRTCYTHRVEERPDLGPYCIESEDYTAESEFEMMEDSISGSGSSGSEQST</sequence>
<evidence type="ECO:0000313" key="3">
    <source>
        <dbReference type="EMBL" id="CAD8336631.1"/>
    </source>
</evidence>
<keyword evidence="1" id="KW-1133">Transmembrane helix</keyword>
<accession>A0A7R9WW61</accession>
<keyword evidence="1" id="KW-0812">Transmembrane</keyword>
<feature type="transmembrane region" description="Helical" evidence="1">
    <location>
        <begin position="170"/>
        <end position="189"/>
    </location>
</feature>
<keyword evidence="2" id="KW-0732">Signal</keyword>
<proteinExistence type="predicted"/>
<gene>
    <name evidence="3" type="ORF">CAUS1442_LOCUS8759</name>
</gene>
<name>A0A7R9WW61_9STRA</name>
<feature type="signal peptide" evidence="2">
    <location>
        <begin position="1"/>
        <end position="20"/>
    </location>
</feature>
<protein>
    <recommendedName>
        <fullName evidence="4">Ig-like domain-containing protein</fullName>
    </recommendedName>
</protein>
<evidence type="ECO:0000256" key="2">
    <source>
        <dbReference type="SAM" id="SignalP"/>
    </source>
</evidence>
<feature type="chain" id="PRO_5030622443" description="Ig-like domain-containing protein" evidence="2">
    <location>
        <begin position="21"/>
        <end position="241"/>
    </location>
</feature>